<evidence type="ECO:0000259" key="1">
    <source>
        <dbReference type="PROSITE" id="PS50042"/>
    </source>
</evidence>
<dbReference type="InterPro" id="IPR015943">
    <property type="entry name" value="WD40/YVTN_repeat-like_dom_sf"/>
</dbReference>
<dbReference type="PANTHER" id="PTHR34512">
    <property type="entry name" value="CELL SURFACE PROTEIN"/>
    <property type="match status" value="1"/>
</dbReference>
<dbReference type="InterPro" id="IPR011047">
    <property type="entry name" value="Quinoprotein_ADH-like_sf"/>
</dbReference>
<dbReference type="InterPro" id="IPR018391">
    <property type="entry name" value="PQQ_b-propeller_rpt"/>
</dbReference>
<dbReference type="InterPro" id="IPR000595">
    <property type="entry name" value="cNMP-bd_dom"/>
</dbReference>
<feature type="domain" description="Cyclic nucleotide-binding" evidence="1">
    <location>
        <begin position="247"/>
        <end position="320"/>
    </location>
</feature>
<gene>
    <name evidence="2" type="ORF">ETD96_43900</name>
</gene>
<dbReference type="PROSITE" id="PS50042">
    <property type="entry name" value="CNMP_BINDING_3"/>
    <property type="match status" value="1"/>
</dbReference>
<proteinExistence type="predicted"/>
<comment type="caution">
    <text evidence="2">The sequence shown here is derived from an EMBL/GenBank/DDBJ whole genome shotgun (WGS) entry which is preliminary data.</text>
</comment>
<sequence length="404" mass="43280">MIFTVLDLGGSGRDGGFRPWSVDDAVGAAVVSDGLVYIGKKDGTAAHDARTGRRRWESKAGEREVVVGRHGAVLVVWSPTRLSALDPRSGHRLWRIPMGADSCATRPGSSGLVLVIDKIDGQAGARVSAVETATGARIWSKTLRASACTSDIGVTERGIIAVTSGKDEDENVLVSLAAESGEGWRATTERVATFTAGDSNVYTATKAEDGYRIRAYAADTGRRRWDVALPSSDGANDVDDPEMTTAGSDLYVLEDGTLYAFRGSDGRQLWKSPISDETSGRLFATGGIAYVDWNNSYTRFIHTVERTSLAAIDVRTGRRLWHKRLDSGAGFAGVEGHTVYVASHKDRSFRPDDNTLIAFDARTGHQRWTPDSDVRSGIVVASGVLYVLNEDKLEAIDAATGGGP</sequence>
<dbReference type="SUPFAM" id="SSF50998">
    <property type="entry name" value="Quinoprotein alcohol dehydrogenase-like"/>
    <property type="match status" value="1"/>
</dbReference>
<keyword evidence="3" id="KW-1185">Reference proteome</keyword>
<dbReference type="EMBL" id="VCKZ01000735">
    <property type="protein sequence ID" value="TMR22272.1"/>
    <property type="molecule type" value="Genomic_DNA"/>
</dbReference>
<dbReference type="SMART" id="SM00564">
    <property type="entry name" value="PQQ"/>
    <property type="match status" value="6"/>
</dbReference>
<name>A0A5S4FNK6_9ACTN</name>
<dbReference type="InterPro" id="IPR002372">
    <property type="entry name" value="PQQ_rpt_dom"/>
</dbReference>
<dbReference type="Pfam" id="PF13360">
    <property type="entry name" value="PQQ_2"/>
    <property type="match status" value="3"/>
</dbReference>
<dbReference type="Proteomes" id="UP000305238">
    <property type="component" value="Unassembled WGS sequence"/>
</dbReference>
<organism evidence="2 3">
    <name type="scientific">Actinomadura geliboluensis</name>
    <dbReference type="NCBI Taxonomy" id="882440"/>
    <lineage>
        <taxon>Bacteria</taxon>
        <taxon>Bacillati</taxon>
        <taxon>Actinomycetota</taxon>
        <taxon>Actinomycetes</taxon>
        <taxon>Streptosporangiales</taxon>
        <taxon>Thermomonosporaceae</taxon>
        <taxon>Actinomadura</taxon>
    </lineage>
</organism>
<dbReference type="Gene3D" id="2.40.10.480">
    <property type="match status" value="2"/>
</dbReference>
<accession>A0A5S4FNK6</accession>
<evidence type="ECO:0000313" key="3">
    <source>
        <dbReference type="Proteomes" id="UP000305238"/>
    </source>
</evidence>
<dbReference type="AlphaFoldDB" id="A0A5S4FNK6"/>
<reference evidence="2 3" key="1">
    <citation type="submission" date="2019-05" db="EMBL/GenBank/DDBJ databases">
        <title>Draft genome sequence of Actinomadura geliboluensis A8036.</title>
        <authorList>
            <person name="Saricaoglu S."/>
            <person name="Isik K."/>
        </authorList>
    </citation>
    <scope>NUCLEOTIDE SEQUENCE [LARGE SCALE GENOMIC DNA]</scope>
    <source>
        <strain evidence="2 3">A8036</strain>
    </source>
</reference>
<dbReference type="Gene3D" id="2.130.10.10">
    <property type="entry name" value="YVTN repeat-like/Quinoprotein amine dehydrogenase"/>
    <property type="match status" value="1"/>
</dbReference>
<dbReference type="OrthoDB" id="3449663at2"/>
<evidence type="ECO:0000313" key="2">
    <source>
        <dbReference type="EMBL" id="TMR22272.1"/>
    </source>
</evidence>
<protein>
    <recommendedName>
        <fullName evidence="1">Cyclic nucleotide-binding domain-containing protein</fullName>
    </recommendedName>
</protein>
<dbReference type="PANTHER" id="PTHR34512:SF30">
    <property type="entry name" value="OUTER MEMBRANE PROTEIN ASSEMBLY FACTOR BAMB"/>
    <property type="match status" value="1"/>
</dbReference>